<dbReference type="AlphaFoldDB" id="A0AAW0AZV4"/>
<proteinExistence type="predicted"/>
<protein>
    <submittedName>
        <fullName evidence="2">Uncharacterized protein</fullName>
    </submittedName>
</protein>
<gene>
    <name evidence="2" type="ORF">VNI00_018143</name>
</gene>
<reference evidence="2 3" key="1">
    <citation type="submission" date="2024-01" db="EMBL/GenBank/DDBJ databases">
        <title>A draft genome for a cacao thread blight-causing isolate of Paramarasmius palmivorus.</title>
        <authorList>
            <person name="Baruah I.K."/>
            <person name="Bukari Y."/>
            <person name="Amoako-Attah I."/>
            <person name="Meinhardt L.W."/>
            <person name="Bailey B.A."/>
            <person name="Cohen S.P."/>
        </authorList>
    </citation>
    <scope>NUCLEOTIDE SEQUENCE [LARGE SCALE GENOMIC DNA]</scope>
    <source>
        <strain evidence="2 3">GH-12</strain>
    </source>
</reference>
<feature type="compositionally biased region" description="Acidic residues" evidence="1">
    <location>
        <begin position="43"/>
        <end position="60"/>
    </location>
</feature>
<dbReference type="Proteomes" id="UP001383192">
    <property type="component" value="Unassembled WGS sequence"/>
</dbReference>
<dbReference type="EMBL" id="JAYKXP010000213">
    <property type="protein sequence ID" value="KAK7019215.1"/>
    <property type="molecule type" value="Genomic_DNA"/>
</dbReference>
<feature type="region of interest" description="Disordered" evidence="1">
    <location>
        <begin position="43"/>
        <end position="70"/>
    </location>
</feature>
<accession>A0AAW0AZV4</accession>
<evidence type="ECO:0000256" key="1">
    <source>
        <dbReference type="SAM" id="MobiDB-lite"/>
    </source>
</evidence>
<sequence>MAHNPANPALAFTNLGLKQACLDYVNGIDVDLDLEDAQFIEADDGDLSPDKDDFDLDVDDDKTAASGSSATGVSQPILYGFYKGNGRRTQWHIIKALIG</sequence>
<name>A0AAW0AZV4_9AGAR</name>
<keyword evidence="3" id="KW-1185">Reference proteome</keyword>
<evidence type="ECO:0000313" key="2">
    <source>
        <dbReference type="EMBL" id="KAK7019215.1"/>
    </source>
</evidence>
<evidence type="ECO:0000313" key="3">
    <source>
        <dbReference type="Proteomes" id="UP001383192"/>
    </source>
</evidence>
<comment type="caution">
    <text evidence="2">The sequence shown here is derived from an EMBL/GenBank/DDBJ whole genome shotgun (WGS) entry which is preliminary data.</text>
</comment>
<organism evidence="2 3">
    <name type="scientific">Paramarasmius palmivorus</name>
    <dbReference type="NCBI Taxonomy" id="297713"/>
    <lineage>
        <taxon>Eukaryota</taxon>
        <taxon>Fungi</taxon>
        <taxon>Dikarya</taxon>
        <taxon>Basidiomycota</taxon>
        <taxon>Agaricomycotina</taxon>
        <taxon>Agaricomycetes</taxon>
        <taxon>Agaricomycetidae</taxon>
        <taxon>Agaricales</taxon>
        <taxon>Marasmiineae</taxon>
        <taxon>Marasmiaceae</taxon>
        <taxon>Paramarasmius</taxon>
    </lineage>
</organism>